<reference evidence="1" key="1">
    <citation type="submission" date="2022-01" db="EMBL/GenBank/DDBJ databases">
        <title>Microbacterium eymi and Microbacterium rhizovicinus sp. nov., isolated from the rhizospheric soil of Elymus tsukushiensis, a plant native to the Dokdo Islands, Republic of Korea.</title>
        <authorList>
            <person name="Hwang Y.J."/>
        </authorList>
    </citation>
    <scope>NUCLEOTIDE SEQUENCE</scope>
    <source>
        <strain evidence="1">KUDC0405</strain>
    </source>
</reference>
<organism evidence="1 2">
    <name type="scientific">Microbacterium elymi</name>
    <dbReference type="NCBI Taxonomy" id="2909587"/>
    <lineage>
        <taxon>Bacteria</taxon>
        <taxon>Bacillati</taxon>
        <taxon>Actinomycetota</taxon>
        <taxon>Actinomycetes</taxon>
        <taxon>Micrococcales</taxon>
        <taxon>Microbacteriaceae</taxon>
        <taxon>Microbacterium</taxon>
    </lineage>
</organism>
<evidence type="ECO:0000313" key="1">
    <source>
        <dbReference type="EMBL" id="UUT36099.1"/>
    </source>
</evidence>
<protein>
    <recommendedName>
        <fullName evidence="3">VWA domain-containing protein</fullName>
    </recommendedName>
</protein>
<dbReference type="Proteomes" id="UP001054811">
    <property type="component" value="Chromosome"/>
</dbReference>
<evidence type="ECO:0000313" key="2">
    <source>
        <dbReference type="Proteomes" id="UP001054811"/>
    </source>
</evidence>
<gene>
    <name evidence="1" type="ORF">L2X98_23800</name>
</gene>
<name>A0ABY5NLV9_9MICO</name>
<accession>A0ABY5NLV9</accession>
<evidence type="ECO:0008006" key="3">
    <source>
        <dbReference type="Google" id="ProtNLM"/>
    </source>
</evidence>
<sequence>MREIAQQIATRLSVAHARHDVTARRGIGELDSIPYRGTSDEIDLDRTIEVLAERPVPDDEDIIVRERLRTKRSVVLLVDVSGSMRGERIKTARCHGGCALGTAASTTLSA</sequence>
<keyword evidence="2" id="KW-1185">Reference proteome</keyword>
<dbReference type="EMBL" id="CP091139">
    <property type="protein sequence ID" value="UUT36099.1"/>
    <property type="molecule type" value="Genomic_DNA"/>
</dbReference>
<dbReference type="RefSeq" id="WP_259612747.1">
    <property type="nucleotide sequence ID" value="NZ_CP091139.2"/>
</dbReference>
<proteinExistence type="predicted"/>